<dbReference type="EMBL" id="CP133270">
    <property type="protein sequence ID" value="WVX67349.1"/>
    <property type="molecule type" value="Genomic_DNA"/>
</dbReference>
<sequence>MEDDHHTVDLADAILLLESKGEVEVFLKDLCTPQEIKALKERWRVCQLLERGTSSYRQIHSITGASLTTIGRVARFLKDEPYCGYQTVLKKLKTEVQNE</sequence>
<dbReference type="Gene3D" id="1.10.1270.10">
    <property type="entry name" value="TrpR-like"/>
    <property type="match status" value="1"/>
</dbReference>
<protein>
    <submittedName>
        <fullName evidence="1">YerC/YecD family TrpR-related protein</fullName>
    </submittedName>
</protein>
<evidence type="ECO:0000313" key="2">
    <source>
        <dbReference type="Proteomes" id="UP001330434"/>
    </source>
</evidence>
<organism evidence="1 2">
    <name type="scientific">Candidatus Bealeia paramacronuclearis</name>
    <dbReference type="NCBI Taxonomy" id="1921001"/>
    <lineage>
        <taxon>Bacteria</taxon>
        <taxon>Pseudomonadati</taxon>
        <taxon>Pseudomonadota</taxon>
        <taxon>Alphaproteobacteria</taxon>
        <taxon>Holosporales</taxon>
        <taxon>Holosporaceae</taxon>
        <taxon>Candidatus Bealeia</taxon>
    </lineage>
</organism>
<dbReference type="NCBIfam" id="TIGR02531">
    <property type="entry name" value="yecD_yerC"/>
    <property type="match status" value="1"/>
</dbReference>
<proteinExistence type="predicted"/>
<dbReference type="PANTHER" id="PTHR40080:SF1">
    <property type="entry name" value="TRPR-LIKE PROTEIN YERC_YECD"/>
    <property type="match status" value="1"/>
</dbReference>
<keyword evidence="2" id="KW-1185">Reference proteome</keyword>
<dbReference type="SUPFAM" id="SSF48295">
    <property type="entry name" value="TrpR-like"/>
    <property type="match status" value="1"/>
</dbReference>
<gene>
    <name evidence="1" type="ORF">Bealeia1_01550</name>
</gene>
<dbReference type="RefSeq" id="WP_331256117.1">
    <property type="nucleotide sequence ID" value="NZ_CP133270.1"/>
</dbReference>
<dbReference type="Pfam" id="PF01371">
    <property type="entry name" value="Trp_repressor"/>
    <property type="match status" value="1"/>
</dbReference>
<dbReference type="Proteomes" id="UP001330434">
    <property type="component" value="Chromosome"/>
</dbReference>
<reference evidence="1 2" key="1">
    <citation type="journal article" date="2024" name="Environ. Microbiol.">
        <title>Novel evolutionary insights on the interactions of the Holosporales (Alphaproteobacteria) with eukaryotic hosts from comparative genomics.</title>
        <authorList>
            <person name="Giovannini M."/>
            <person name="Petroni G."/>
            <person name="Castelli M."/>
        </authorList>
    </citation>
    <scope>NUCLEOTIDE SEQUENCE [LARGE SCALE GENOMIC DNA]</scope>
    <source>
        <strain evidence="1 2">US_Bl 15I1</strain>
    </source>
</reference>
<dbReference type="PIRSF" id="PIRSF012508">
    <property type="entry name" value="YerC"/>
    <property type="match status" value="1"/>
</dbReference>
<evidence type="ECO:0000313" key="1">
    <source>
        <dbReference type="EMBL" id="WVX67349.1"/>
    </source>
</evidence>
<name>A0ABZ2C9U9_9PROT</name>
<accession>A0ABZ2C9U9</accession>
<dbReference type="InterPro" id="IPR013368">
    <property type="entry name" value="YecD_YerC"/>
</dbReference>
<dbReference type="InterPro" id="IPR000831">
    <property type="entry name" value="Trp_repress"/>
</dbReference>
<dbReference type="InterPro" id="IPR010921">
    <property type="entry name" value="Trp_repressor/repl_initiator"/>
</dbReference>
<dbReference type="PANTHER" id="PTHR40080">
    <property type="entry name" value="LMO1763 PROTEIN"/>
    <property type="match status" value="1"/>
</dbReference>
<dbReference type="InterPro" id="IPR038116">
    <property type="entry name" value="TrpR-like_sf"/>
</dbReference>